<accession>A0A084W777</accession>
<dbReference type="Proteomes" id="UP000030765">
    <property type="component" value="Unassembled WGS sequence"/>
</dbReference>
<organism evidence="2">
    <name type="scientific">Anopheles sinensis</name>
    <name type="common">Mosquito</name>
    <dbReference type="NCBI Taxonomy" id="74873"/>
    <lineage>
        <taxon>Eukaryota</taxon>
        <taxon>Metazoa</taxon>
        <taxon>Ecdysozoa</taxon>
        <taxon>Arthropoda</taxon>
        <taxon>Hexapoda</taxon>
        <taxon>Insecta</taxon>
        <taxon>Pterygota</taxon>
        <taxon>Neoptera</taxon>
        <taxon>Endopterygota</taxon>
        <taxon>Diptera</taxon>
        <taxon>Nematocera</taxon>
        <taxon>Culicoidea</taxon>
        <taxon>Culicidae</taxon>
        <taxon>Anophelinae</taxon>
        <taxon>Anopheles</taxon>
    </lineage>
</organism>
<dbReference type="EMBL" id="ATLV01021173">
    <property type="status" value="NOT_ANNOTATED_CDS"/>
    <property type="molecule type" value="Genomic_DNA"/>
</dbReference>
<evidence type="ECO:0000256" key="1">
    <source>
        <dbReference type="SAM" id="MobiDB-lite"/>
    </source>
</evidence>
<feature type="compositionally biased region" description="Polar residues" evidence="1">
    <location>
        <begin position="1"/>
        <end position="12"/>
    </location>
</feature>
<reference evidence="3" key="2">
    <citation type="submission" date="2020-05" db="UniProtKB">
        <authorList>
            <consortium name="EnsemblMetazoa"/>
        </authorList>
    </citation>
    <scope>IDENTIFICATION</scope>
</reference>
<name>A0A084W777_ANOSI</name>
<evidence type="ECO:0000313" key="3">
    <source>
        <dbReference type="EnsemblMetazoa" id="ASIC014044-PA"/>
    </source>
</evidence>
<proteinExistence type="predicted"/>
<dbReference type="EnsemblMetazoa" id="ASIC014044-RA">
    <property type="protein sequence ID" value="ASIC014044-PA"/>
    <property type="gene ID" value="ASIC014044"/>
</dbReference>
<feature type="region of interest" description="Disordered" evidence="1">
    <location>
        <begin position="1"/>
        <end position="58"/>
    </location>
</feature>
<sequence length="121" mass="13569">MLHGGQRTSGETTPDGDRGNGASNRWSYREHRNEAADVTSSGKSAHNRTAPKGERKGKQVSLAFYENLPGAFDDCHLTRSMTERTRLHKPYILYSTLIRRSVSTEANNCLERTETYGKLPL</sequence>
<evidence type="ECO:0000313" key="2">
    <source>
        <dbReference type="EMBL" id="KFB46071.1"/>
    </source>
</evidence>
<dbReference type="VEuPathDB" id="VectorBase:ASIC014044"/>
<dbReference type="AlphaFoldDB" id="A0A084W777"/>
<reference evidence="2 4" key="1">
    <citation type="journal article" date="2014" name="BMC Genomics">
        <title>Genome sequence of Anopheles sinensis provides insight into genetics basis of mosquito competence for malaria parasites.</title>
        <authorList>
            <person name="Zhou D."/>
            <person name="Zhang D."/>
            <person name="Ding G."/>
            <person name="Shi L."/>
            <person name="Hou Q."/>
            <person name="Ye Y."/>
            <person name="Xu Y."/>
            <person name="Zhou H."/>
            <person name="Xiong C."/>
            <person name="Li S."/>
            <person name="Yu J."/>
            <person name="Hong S."/>
            <person name="Yu X."/>
            <person name="Zou P."/>
            <person name="Chen C."/>
            <person name="Chang X."/>
            <person name="Wang W."/>
            <person name="Lv Y."/>
            <person name="Sun Y."/>
            <person name="Ma L."/>
            <person name="Shen B."/>
            <person name="Zhu C."/>
        </authorList>
    </citation>
    <scope>NUCLEOTIDE SEQUENCE [LARGE SCALE GENOMIC DNA]</scope>
</reference>
<keyword evidence="4" id="KW-1185">Reference proteome</keyword>
<gene>
    <name evidence="2" type="ORF">ZHAS_00014044</name>
</gene>
<dbReference type="EMBL" id="KE525314">
    <property type="protein sequence ID" value="KFB46071.1"/>
    <property type="molecule type" value="Genomic_DNA"/>
</dbReference>
<protein>
    <submittedName>
        <fullName evidence="2 3">Uncharacterized protein</fullName>
    </submittedName>
</protein>
<evidence type="ECO:0000313" key="4">
    <source>
        <dbReference type="Proteomes" id="UP000030765"/>
    </source>
</evidence>